<dbReference type="STRING" id="915059.NH26_14295"/>
<dbReference type="Proteomes" id="UP000179797">
    <property type="component" value="Unassembled WGS sequence"/>
</dbReference>
<accession>A0A1S1Z5K7</accession>
<keyword evidence="4" id="KW-1185">Reference proteome</keyword>
<dbReference type="AlphaFoldDB" id="A0A1S1Z5K7"/>
<dbReference type="InterPro" id="IPR011990">
    <property type="entry name" value="TPR-like_helical_dom_sf"/>
</dbReference>
<sequence>MKEKKQKVEKGNTHEEHKEYEVFESAEVLQERIIETQGFLDKNKNGVIGVVAAIVVIVAAYFLYGMNLESQNSKAQAELSPAVFYLEKDSLNKALNGDAAAQTSGFLAIADKYSGTKAAGLANYYAGVAYLRMGEYNKAIDHLNKFSSKDILVQGRAYALIGDAYVQLENLDAAVSSYKDAVNYQPNKDFTPAYMMKLAFTYEAKGDVAKAKSTYENVISEYPQSQEVNDAKKYLAVLEAKN</sequence>
<gene>
    <name evidence="3" type="ORF">NH26_14295</name>
</gene>
<dbReference type="EMBL" id="JRYR02000001">
    <property type="protein sequence ID" value="OHX68579.1"/>
    <property type="molecule type" value="Genomic_DNA"/>
</dbReference>
<organism evidence="3 4">
    <name type="scientific">Flammeovirga pacifica</name>
    <dbReference type="NCBI Taxonomy" id="915059"/>
    <lineage>
        <taxon>Bacteria</taxon>
        <taxon>Pseudomonadati</taxon>
        <taxon>Bacteroidota</taxon>
        <taxon>Cytophagia</taxon>
        <taxon>Cytophagales</taxon>
        <taxon>Flammeovirgaceae</taxon>
        <taxon>Flammeovirga</taxon>
    </lineage>
</organism>
<proteinExistence type="predicted"/>
<dbReference type="InterPro" id="IPR019734">
    <property type="entry name" value="TPR_rpt"/>
</dbReference>
<feature type="transmembrane region" description="Helical" evidence="2">
    <location>
        <begin position="46"/>
        <end position="64"/>
    </location>
</feature>
<dbReference type="SUPFAM" id="SSF48452">
    <property type="entry name" value="TPR-like"/>
    <property type="match status" value="1"/>
</dbReference>
<dbReference type="RefSeq" id="WP_044228640.1">
    <property type="nucleotide sequence ID" value="NZ_JRYR02000001.1"/>
</dbReference>
<name>A0A1S1Z5K7_FLAPC</name>
<keyword evidence="2" id="KW-0812">Transmembrane</keyword>
<comment type="caution">
    <text evidence="3">The sequence shown here is derived from an EMBL/GenBank/DDBJ whole genome shotgun (WGS) entry which is preliminary data.</text>
</comment>
<protein>
    <submittedName>
        <fullName evidence="3">Uncharacterized protein</fullName>
    </submittedName>
</protein>
<dbReference type="Pfam" id="PF13181">
    <property type="entry name" value="TPR_8"/>
    <property type="match status" value="1"/>
</dbReference>
<dbReference type="SMART" id="SM00028">
    <property type="entry name" value="TPR"/>
    <property type="match status" value="3"/>
</dbReference>
<evidence type="ECO:0000313" key="3">
    <source>
        <dbReference type="EMBL" id="OHX68579.1"/>
    </source>
</evidence>
<evidence type="ECO:0000256" key="2">
    <source>
        <dbReference type="SAM" id="Phobius"/>
    </source>
</evidence>
<dbReference type="PROSITE" id="PS50005">
    <property type="entry name" value="TPR"/>
    <property type="match status" value="1"/>
</dbReference>
<dbReference type="Gene3D" id="1.25.40.10">
    <property type="entry name" value="Tetratricopeptide repeat domain"/>
    <property type="match status" value="2"/>
</dbReference>
<dbReference type="OrthoDB" id="9808622at2"/>
<dbReference type="Pfam" id="PF13174">
    <property type="entry name" value="TPR_6"/>
    <property type="match status" value="2"/>
</dbReference>
<reference evidence="3 4" key="1">
    <citation type="journal article" date="2012" name="Int. J. Syst. Evol. Microbiol.">
        <title>Flammeovirga pacifica sp. nov., isolated from deep-sea sediment.</title>
        <authorList>
            <person name="Xu H."/>
            <person name="Fu Y."/>
            <person name="Yang N."/>
            <person name="Ding Z."/>
            <person name="Lai Q."/>
            <person name="Zeng R."/>
        </authorList>
    </citation>
    <scope>NUCLEOTIDE SEQUENCE [LARGE SCALE GENOMIC DNA]</scope>
    <source>
        <strain evidence="4">DSM 24597 / LMG 26175 / WPAGA1</strain>
    </source>
</reference>
<feature type="repeat" description="TPR" evidence="1">
    <location>
        <begin position="155"/>
        <end position="188"/>
    </location>
</feature>
<evidence type="ECO:0000313" key="4">
    <source>
        <dbReference type="Proteomes" id="UP000179797"/>
    </source>
</evidence>
<keyword evidence="2" id="KW-1133">Transmembrane helix</keyword>
<keyword evidence="2" id="KW-0472">Membrane</keyword>
<evidence type="ECO:0000256" key="1">
    <source>
        <dbReference type="PROSITE-ProRule" id="PRU00339"/>
    </source>
</evidence>
<keyword evidence="1" id="KW-0802">TPR repeat</keyword>